<reference evidence="13" key="2">
    <citation type="submission" date="2025-08" db="UniProtKB">
        <authorList>
            <consortium name="RefSeq"/>
        </authorList>
    </citation>
    <scope>IDENTIFICATION</scope>
    <source>
        <tissue evidence="13">Leaf</tissue>
    </source>
</reference>
<evidence type="ECO:0000259" key="10">
    <source>
        <dbReference type="Pfam" id="PF05922"/>
    </source>
</evidence>
<dbReference type="Pfam" id="PF17766">
    <property type="entry name" value="fn3_6"/>
    <property type="match status" value="1"/>
</dbReference>
<protein>
    <submittedName>
        <fullName evidence="13">Subtilisin-like protease SBT1.5</fullName>
    </submittedName>
</protein>
<dbReference type="GO" id="GO:0004252">
    <property type="term" value="F:serine-type endopeptidase activity"/>
    <property type="evidence" value="ECO:0000318"/>
    <property type="project" value="GO_Central"/>
</dbReference>
<evidence type="ECO:0000256" key="1">
    <source>
        <dbReference type="ARBA" id="ARBA00011073"/>
    </source>
</evidence>
<dbReference type="Pfam" id="PF00082">
    <property type="entry name" value="Peptidase_S8"/>
    <property type="match status" value="1"/>
</dbReference>
<feature type="active site" description="Charge relay system" evidence="6 7">
    <location>
        <position position="215"/>
    </location>
</feature>
<feature type="domain" description="Subtilisin-like protease fibronectin type-III" evidence="11">
    <location>
        <begin position="570"/>
        <end position="663"/>
    </location>
</feature>
<evidence type="ECO:0000256" key="3">
    <source>
        <dbReference type="ARBA" id="ARBA00022729"/>
    </source>
</evidence>
<dbReference type="InterPro" id="IPR036852">
    <property type="entry name" value="Peptidase_S8/S53_dom_sf"/>
</dbReference>
<keyword evidence="12" id="KW-1185">Reference proteome</keyword>
<evidence type="ECO:0000256" key="5">
    <source>
        <dbReference type="ARBA" id="ARBA00022825"/>
    </source>
</evidence>
<evidence type="ECO:0000256" key="6">
    <source>
        <dbReference type="PIRSR" id="PIRSR615500-1"/>
    </source>
</evidence>
<name>A0A9R0K9S0_SPIOL</name>
<evidence type="ECO:0000259" key="9">
    <source>
        <dbReference type="Pfam" id="PF00082"/>
    </source>
</evidence>
<dbReference type="Gene3D" id="2.60.40.2310">
    <property type="match status" value="1"/>
</dbReference>
<accession>A0A9R0K9S0</accession>
<dbReference type="InterPro" id="IPR045051">
    <property type="entry name" value="SBT"/>
</dbReference>
<keyword evidence="4 7" id="KW-0378">Hydrolase</keyword>
<evidence type="ECO:0000313" key="13">
    <source>
        <dbReference type="RefSeq" id="XP_021862635.2"/>
    </source>
</evidence>
<evidence type="ECO:0000313" key="12">
    <source>
        <dbReference type="Proteomes" id="UP000813463"/>
    </source>
</evidence>
<keyword evidence="3 8" id="KW-0732">Signal</keyword>
<feature type="signal peptide" evidence="8">
    <location>
        <begin position="1"/>
        <end position="25"/>
    </location>
</feature>
<dbReference type="KEGG" id="soe:110801586"/>
<comment type="similarity">
    <text evidence="1 7">Belongs to the peptidase S8 family.</text>
</comment>
<feature type="domain" description="Peptidase S8/S53" evidence="9">
    <location>
        <begin position="141"/>
        <end position="497"/>
    </location>
</feature>
<feature type="chain" id="PRO_5045234415" evidence="8">
    <location>
        <begin position="26"/>
        <end position="665"/>
    </location>
</feature>
<dbReference type="InterPro" id="IPR037045">
    <property type="entry name" value="S8pro/Inhibitor_I9_sf"/>
</dbReference>
<dbReference type="GO" id="GO:0006508">
    <property type="term" value="P:proteolysis"/>
    <property type="evidence" value="ECO:0007669"/>
    <property type="project" value="UniProtKB-KW"/>
</dbReference>
<proteinExistence type="inferred from homology"/>
<dbReference type="CDD" id="cd04852">
    <property type="entry name" value="Peptidases_S8_3"/>
    <property type="match status" value="1"/>
</dbReference>
<keyword evidence="2 7" id="KW-0645">Protease</keyword>
<gene>
    <name evidence="13" type="primary">LOC110801586</name>
</gene>
<organism evidence="12 13">
    <name type="scientific">Spinacia oleracea</name>
    <name type="common">Spinach</name>
    <dbReference type="NCBI Taxonomy" id="3562"/>
    <lineage>
        <taxon>Eukaryota</taxon>
        <taxon>Viridiplantae</taxon>
        <taxon>Streptophyta</taxon>
        <taxon>Embryophyta</taxon>
        <taxon>Tracheophyta</taxon>
        <taxon>Spermatophyta</taxon>
        <taxon>Magnoliopsida</taxon>
        <taxon>eudicotyledons</taxon>
        <taxon>Gunneridae</taxon>
        <taxon>Pentapetalae</taxon>
        <taxon>Caryophyllales</taxon>
        <taxon>Chenopodiaceae</taxon>
        <taxon>Chenopodioideae</taxon>
        <taxon>Anserineae</taxon>
        <taxon>Spinacia</taxon>
    </lineage>
</organism>
<dbReference type="InterPro" id="IPR000209">
    <property type="entry name" value="Peptidase_S8/S53_dom"/>
</dbReference>
<evidence type="ECO:0000256" key="4">
    <source>
        <dbReference type="ARBA" id="ARBA00022801"/>
    </source>
</evidence>
<sequence length="665" mass="72384">MSTMSQVYTIIFLTLFLSLFCTTIGENNLHNNQQETQAYIVSVRNDLKPLYYSNVEDWYHSILSRTNSNPNDALLHVYKTVFHGFSARLSSDQANSLRSQVEVVQIFPDVIYQLYTTRTPHFLDLNTYNRPQGLLNDSNLGSNVVVGVLDTGIWPESPSFNDEGMDPVPPHFKGVCEGGEKFPPSLCNRKIVGVRYFTSIRLKTEQNSARDEVGHGTHTASTIAGRTLTKNVSFFGYAKGEARGIAPKARLAIYKVCWGSFCTSSDVLAGIDKAVEDGVDVISLSLGGLPSRYNNDPIALGSFGAFQKGVFVSAAAGNSGPTSGSLSNVAPWMTVVGASTIDRTFPADVILDNGEVLSGSNVEEGVVVKLAGGKGVIIAMNDPTIDANDTVIGEKPAPVVAIFSSRGPNRLSKYVLKPDVIAPGVEILAGWPNNIPPTGLEVDPRRSDFNIMSGTSMACPHVSGLAGLLKNAHADWTPTMIRSAIMTTAYRGYHHEMKRTTQNGHQVSYWVSGAGHVNPEKANDPGLVYDLTEEDYIQFLCASNYNVTEIQIMVKRPVSCDDKMKVNQWDLNYPALVMPAGKMAVRTLTNVEFTASTYIAKVEHPKGVSVSVSPLKLSFKVINETRKFSVKVSAMNGFMQNEDAMGSITWTDGNHHVTIPLIVVV</sequence>
<dbReference type="GO" id="GO:0005576">
    <property type="term" value="C:extracellular region"/>
    <property type="evidence" value="ECO:0000318"/>
    <property type="project" value="GO_Central"/>
</dbReference>
<dbReference type="RefSeq" id="XP_021862635.2">
    <property type="nucleotide sequence ID" value="XM_022006943.2"/>
</dbReference>
<dbReference type="PANTHER" id="PTHR10795">
    <property type="entry name" value="PROPROTEIN CONVERTASE SUBTILISIN/KEXIN"/>
    <property type="match status" value="1"/>
</dbReference>
<evidence type="ECO:0000256" key="7">
    <source>
        <dbReference type="PROSITE-ProRule" id="PRU01240"/>
    </source>
</evidence>
<evidence type="ECO:0000259" key="11">
    <source>
        <dbReference type="Pfam" id="PF17766"/>
    </source>
</evidence>
<dbReference type="InterPro" id="IPR041469">
    <property type="entry name" value="Subtilisin-like_FN3"/>
</dbReference>
<dbReference type="PROSITE" id="PS00138">
    <property type="entry name" value="SUBTILASE_SER"/>
    <property type="match status" value="1"/>
</dbReference>
<dbReference type="InterPro" id="IPR015500">
    <property type="entry name" value="Peptidase_S8_subtilisin-rel"/>
</dbReference>
<dbReference type="InterPro" id="IPR010259">
    <property type="entry name" value="S8pro/Inhibitor_I9"/>
</dbReference>
<keyword evidence="5 7" id="KW-0720">Serine protease</keyword>
<dbReference type="SUPFAM" id="SSF52743">
    <property type="entry name" value="Subtilisin-like"/>
    <property type="match status" value="1"/>
</dbReference>
<evidence type="ECO:0000256" key="2">
    <source>
        <dbReference type="ARBA" id="ARBA00022670"/>
    </source>
</evidence>
<dbReference type="InterPro" id="IPR023828">
    <property type="entry name" value="Peptidase_S8_Ser-AS"/>
</dbReference>
<dbReference type="Pfam" id="PF05922">
    <property type="entry name" value="Inhibitor_I9"/>
    <property type="match status" value="1"/>
</dbReference>
<dbReference type="InterPro" id="IPR034197">
    <property type="entry name" value="Peptidases_S8_3"/>
</dbReference>
<dbReference type="AlphaFoldDB" id="A0A9R0K9S0"/>
<feature type="active site" description="Charge relay system" evidence="6 7">
    <location>
        <position position="150"/>
    </location>
</feature>
<evidence type="ECO:0000256" key="8">
    <source>
        <dbReference type="SAM" id="SignalP"/>
    </source>
</evidence>
<dbReference type="Proteomes" id="UP000813463">
    <property type="component" value="Chromosome 6"/>
</dbReference>
<feature type="active site" description="Charge relay system" evidence="6 7">
    <location>
        <position position="456"/>
    </location>
</feature>
<dbReference type="PRINTS" id="PR00723">
    <property type="entry name" value="SUBTILISIN"/>
</dbReference>
<dbReference type="GeneID" id="110801586"/>
<dbReference type="Gene3D" id="3.30.70.80">
    <property type="entry name" value="Peptidase S8 propeptide/proteinase inhibitor I9"/>
    <property type="match status" value="1"/>
</dbReference>
<dbReference type="Gene3D" id="3.40.50.200">
    <property type="entry name" value="Peptidase S8/S53 domain"/>
    <property type="match status" value="1"/>
</dbReference>
<dbReference type="PROSITE" id="PS51892">
    <property type="entry name" value="SUBTILASE"/>
    <property type="match status" value="1"/>
</dbReference>
<feature type="domain" description="Inhibitor I9" evidence="10">
    <location>
        <begin position="39"/>
        <end position="114"/>
    </location>
</feature>
<reference evidence="12" key="1">
    <citation type="journal article" date="2021" name="Nat. Commun.">
        <title>Genomic analyses provide insights into spinach domestication and the genetic basis of agronomic traits.</title>
        <authorList>
            <person name="Cai X."/>
            <person name="Sun X."/>
            <person name="Xu C."/>
            <person name="Sun H."/>
            <person name="Wang X."/>
            <person name="Ge C."/>
            <person name="Zhang Z."/>
            <person name="Wang Q."/>
            <person name="Fei Z."/>
            <person name="Jiao C."/>
            <person name="Wang Q."/>
        </authorList>
    </citation>
    <scope>NUCLEOTIDE SEQUENCE [LARGE SCALE GENOMIC DNA]</scope>
    <source>
        <strain evidence="12">cv. Varoflay</strain>
    </source>
</reference>